<dbReference type="Proteomes" id="UP000519684">
    <property type="component" value="Unassembled WGS sequence"/>
</dbReference>
<dbReference type="FunFam" id="3.10.320.10:FF:000001">
    <property type="entry name" value="HLA class II histocompatibility antigen, DRB1-1 beta chain"/>
    <property type="match status" value="1"/>
</dbReference>
<dbReference type="InterPro" id="IPR000353">
    <property type="entry name" value="MHC_II_b_N"/>
</dbReference>
<evidence type="ECO:0000256" key="7">
    <source>
        <dbReference type="ARBA" id="ARBA00023157"/>
    </source>
</evidence>
<dbReference type="InterPro" id="IPR050160">
    <property type="entry name" value="MHC/Immunoglobulin"/>
</dbReference>
<keyword evidence="4" id="KW-1133">Transmembrane helix</keyword>
<gene>
    <name evidence="12" type="primary">Hladrb1_2</name>
    <name evidence="12" type="ORF">CATFUS_R07379</name>
</gene>
<sequence length="116" mass="13606">GTAPDLFPAHTEVFQFMGKCECHFINDTEKVRLVDRYFYNREEFARFDSDVGRYEGFTPHGEKQAQDWNRNPQFMEHIRALVDTVCRRNYKTITPFSVERRVPVPPTPSHTLPSPS</sequence>
<evidence type="ECO:0000256" key="5">
    <source>
        <dbReference type="ARBA" id="ARBA00023130"/>
    </source>
</evidence>
<keyword evidence="7" id="KW-1015">Disulfide bond</keyword>
<dbReference type="SMART" id="SM00921">
    <property type="entry name" value="MHC_II_beta"/>
    <property type="match status" value="1"/>
</dbReference>
<dbReference type="Gene3D" id="3.10.320.10">
    <property type="entry name" value="Class II Histocompatibility Antigen, M Beta Chain, Chain B, domain 1"/>
    <property type="match status" value="1"/>
</dbReference>
<protein>
    <submittedName>
        <fullName evidence="12">2B18 protein</fullName>
    </submittedName>
</protein>
<dbReference type="GO" id="GO:0002250">
    <property type="term" value="P:adaptive immune response"/>
    <property type="evidence" value="ECO:0007669"/>
    <property type="project" value="UniProtKB-KW"/>
</dbReference>
<evidence type="ECO:0000259" key="11">
    <source>
        <dbReference type="SMART" id="SM00921"/>
    </source>
</evidence>
<dbReference type="EMBL" id="VWYD01035134">
    <property type="protein sequence ID" value="NXQ51361.1"/>
    <property type="molecule type" value="Genomic_DNA"/>
</dbReference>
<evidence type="ECO:0000313" key="12">
    <source>
        <dbReference type="EMBL" id="NXQ51361.1"/>
    </source>
</evidence>
<dbReference type="GO" id="GO:0042613">
    <property type="term" value="C:MHC class II protein complex"/>
    <property type="evidence" value="ECO:0007669"/>
    <property type="project" value="UniProtKB-KW"/>
</dbReference>
<evidence type="ECO:0000256" key="9">
    <source>
        <dbReference type="ARBA" id="ARBA00023182"/>
    </source>
</evidence>
<feature type="non-terminal residue" evidence="12">
    <location>
        <position position="116"/>
    </location>
</feature>
<keyword evidence="8" id="KW-0325">Glycoprotein</keyword>
<evidence type="ECO:0000256" key="8">
    <source>
        <dbReference type="ARBA" id="ARBA00023180"/>
    </source>
</evidence>
<dbReference type="AlphaFoldDB" id="A0A7L2DPT8"/>
<keyword evidence="3" id="KW-0391">Immunity</keyword>
<keyword evidence="13" id="KW-1185">Reference proteome</keyword>
<dbReference type="SUPFAM" id="SSF54452">
    <property type="entry name" value="MHC antigen-recognition domain"/>
    <property type="match status" value="1"/>
</dbReference>
<evidence type="ECO:0000313" key="13">
    <source>
        <dbReference type="Proteomes" id="UP000519684"/>
    </source>
</evidence>
<organism evidence="12 13">
    <name type="scientific">Catharus fuscescens</name>
    <name type="common">Veery</name>
    <name type="synonym">Turdus fuscescens</name>
    <dbReference type="NCBI Taxonomy" id="159581"/>
    <lineage>
        <taxon>Eukaryota</taxon>
        <taxon>Metazoa</taxon>
        <taxon>Chordata</taxon>
        <taxon>Craniata</taxon>
        <taxon>Vertebrata</taxon>
        <taxon>Euteleostomi</taxon>
        <taxon>Archelosauria</taxon>
        <taxon>Archosauria</taxon>
        <taxon>Dinosauria</taxon>
        <taxon>Saurischia</taxon>
        <taxon>Theropoda</taxon>
        <taxon>Coelurosauria</taxon>
        <taxon>Aves</taxon>
        <taxon>Neognathae</taxon>
        <taxon>Neoaves</taxon>
        <taxon>Telluraves</taxon>
        <taxon>Australaves</taxon>
        <taxon>Passeriformes</taxon>
        <taxon>Turdidae</taxon>
        <taxon>Catharus</taxon>
    </lineage>
</organism>
<keyword evidence="2" id="KW-0812">Transmembrane</keyword>
<feature type="compositionally biased region" description="Pro residues" evidence="10">
    <location>
        <begin position="103"/>
        <end position="116"/>
    </location>
</feature>
<dbReference type="GO" id="GO:0002504">
    <property type="term" value="P:antigen processing and presentation of peptide or polysaccharide antigen via MHC class II"/>
    <property type="evidence" value="ECO:0007669"/>
    <property type="project" value="UniProtKB-KW"/>
</dbReference>
<evidence type="ECO:0000256" key="3">
    <source>
        <dbReference type="ARBA" id="ARBA00022859"/>
    </source>
</evidence>
<evidence type="ECO:0000256" key="4">
    <source>
        <dbReference type="ARBA" id="ARBA00022989"/>
    </source>
</evidence>
<evidence type="ECO:0000256" key="6">
    <source>
        <dbReference type="ARBA" id="ARBA00023136"/>
    </source>
</evidence>
<comment type="subcellular location">
    <subcellularLocation>
        <location evidence="1">Membrane</location>
        <topology evidence="1">Single-pass type I membrane protein</topology>
    </subcellularLocation>
</comment>
<feature type="domain" description="MHC class II beta chain N-terminal" evidence="11">
    <location>
        <begin position="20"/>
        <end position="94"/>
    </location>
</feature>
<evidence type="ECO:0000256" key="10">
    <source>
        <dbReference type="SAM" id="MobiDB-lite"/>
    </source>
</evidence>
<feature type="non-terminal residue" evidence="12">
    <location>
        <position position="1"/>
    </location>
</feature>
<dbReference type="InterPro" id="IPR011162">
    <property type="entry name" value="MHC_I/II-like_Ag-recog"/>
</dbReference>
<dbReference type="PANTHER" id="PTHR19944:SF99">
    <property type="entry name" value="HLA CLASS II HISTOCOMPATIBILITY ANTIGEN, DRB1 BETA CHAIN"/>
    <property type="match status" value="1"/>
</dbReference>
<dbReference type="Pfam" id="PF00969">
    <property type="entry name" value="MHC_II_beta"/>
    <property type="match status" value="1"/>
</dbReference>
<proteinExistence type="predicted"/>
<comment type="caution">
    <text evidence="12">The sequence shown here is derived from an EMBL/GenBank/DDBJ whole genome shotgun (WGS) entry which is preliminary data.</text>
</comment>
<name>A0A7L2DPT8_CATFU</name>
<keyword evidence="9" id="KW-0491">MHC II</keyword>
<reference evidence="12 13" key="1">
    <citation type="submission" date="2019-09" db="EMBL/GenBank/DDBJ databases">
        <title>Bird 10,000 Genomes (B10K) Project - Family phase.</title>
        <authorList>
            <person name="Zhang G."/>
        </authorList>
    </citation>
    <scope>NUCLEOTIDE SEQUENCE [LARGE SCALE GENOMIC DNA]</scope>
    <source>
        <strain evidence="12">B10K-DU-001-17</strain>
        <tissue evidence="12">Muscle</tissue>
    </source>
</reference>
<evidence type="ECO:0000256" key="2">
    <source>
        <dbReference type="ARBA" id="ARBA00022692"/>
    </source>
</evidence>
<keyword evidence="6" id="KW-0472">Membrane</keyword>
<dbReference type="PANTHER" id="PTHR19944">
    <property type="entry name" value="MHC CLASS II-RELATED"/>
    <property type="match status" value="1"/>
</dbReference>
<feature type="region of interest" description="Disordered" evidence="10">
    <location>
        <begin position="97"/>
        <end position="116"/>
    </location>
</feature>
<accession>A0A7L2DPT8</accession>
<dbReference type="InterPro" id="IPR014745">
    <property type="entry name" value="MHC_II_a/b_N"/>
</dbReference>
<evidence type="ECO:0000256" key="1">
    <source>
        <dbReference type="ARBA" id="ARBA00004479"/>
    </source>
</evidence>
<keyword evidence="5" id="KW-1064">Adaptive immunity</keyword>